<dbReference type="SUPFAM" id="SSF46767">
    <property type="entry name" value="Methylated DNA-protein cysteine methyltransferase, C-terminal domain"/>
    <property type="match status" value="1"/>
</dbReference>
<feature type="domain" description="Methylated-DNA-[protein]-cysteine S-methyltransferase DNA binding" evidence="9">
    <location>
        <begin position="82"/>
        <end position="161"/>
    </location>
</feature>
<reference evidence="11 12" key="1">
    <citation type="submission" date="2017-01" db="EMBL/GenBank/DDBJ databases">
        <title>A new Hymenobacter.</title>
        <authorList>
            <person name="Liang Y."/>
            <person name="Feng F."/>
        </authorList>
    </citation>
    <scope>NUCLEOTIDE SEQUENCE [LARGE SCALE GENOMIC DNA]</scope>
    <source>
        <strain evidence="11">MIMBbqt21</strain>
    </source>
</reference>
<dbReference type="GO" id="GO:0003908">
    <property type="term" value="F:methylated-DNA-[protein]-cysteine S-methyltransferase activity"/>
    <property type="evidence" value="ECO:0007669"/>
    <property type="project" value="UniProtKB-UniRule"/>
</dbReference>
<dbReference type="InterPro" id="IPR036631">
    <property type="entry name" value="MGMT_N_sf"/>
</dbReference>
<dbReference type="PANTHER" id="PTHR10815:SF13">
    <property type="entry name" value="METHYLATED-DNA--PROTEIN-CYSTEINE METHYLTRANSFERASE"/>
    <property type="match status" value="1"/>
</dbReference>
<dbReference type="OrthoDB" id="9802228at2"/>
<dbReference type="RefSeq" id="WP_086592245.1">
    <property type="nucleotide sequence ID" value="NZ_MTSE01000001.1"/>
</dbReference>
<dbReference type="Proteomes" id="UP000194873">
    <property type="component" value="Unassembled WGS sequence"/>
</dbReference>
<dbReference type="Pfam" id="PF01035">
    <property type="entry name" value="DNA_binding_1"/>
    <property type="match status" value="1"/>
</dbReference>
<keyword evidence="8" id="KW-0963">Cytoplasm</keyword>
<evidence type="ECO:0000259" key="9">
    <source>
        <dbReference type="Pfam" id="PF01035"/>
    </source>
</evidence>
<dbReference type="InterPro" id="IPR014048">
    <property type="entry name" value="MethylDNA_cys_MeTrfase_DNA-bd"/>
</dbReference>
<dbReference type="Pfam" id="PF02870">
    <property type="entry name" value="Methyltransf_1N"/>
    <property type="match status" value="1"/>
</dbReference>
<evidence type="ECO:0000256" key="6">
    <source>
        <dbReference type="ARBA" id="ARBA00023204"/>
    </source>
</evidence>
<dbReference type="FunFam" id="1.10.10.10:FF:000214">
    <property type="entry name" value="Methylated-DNA--protein-cysteine methyltransferase"/>
    <property type="match status" value="1"/>
</dbReference>
<dbReference type="InterPro" id="IPR036388">
    <property type="entry name" value="WH-like_DNA-bd_sf"/>
</dbReference>
<dbReference type="Gene3D" id="1.10.10.10">
    <property type="entry name" value="Winged helix-like DNA-binding domain superfamily/Winged helix DNA-binding domain"/>
    <property type="match status" value="1"/>
</dbReference>
<gene>
    <name evidence="11" type="ORF">BXP70_01565</name>
</gene>
<sequence>MQTATATSLAVAYLASPVGLLELRGTEAGLSAVLFREDSHTAPTPRELLPTCLRAAEQQLRAYFGRELRTFDLAYDLQQGTDFQRRVWAALPGIGYGRTASYLDLARQLGDPKAVRAVGAANGQNPLAIVCPCHRVIGAGGQLTGYAGGLARKKWLLTFENPPAQGELF</sequence>
<keyword evidence="5 8" id="KW-0227">DNA damage</keyword>
<dbReference type="Gene3D" id="3.30.160.70">
    <property type="entry name" value="Methylated DNA-protein cysteine methyltransferase domain"/>
    <property type="match status" value="1"/>
</dbReference>
<accession>A0A243WJE5</accession>
<organism evidence="11 12">
    <name type="scientific">Hymenobacter crusticola</name>
    <dbReference type="NCBI Taxonomy" id="1770526"/>
    <lineage>
        <taxon>Bacteria</taxon>
        <taxon>Pseudomonadati</taxon>
        <taxon>Bacteroidota</taxon>
        <taxon>Cytophagia</taxon>
        <taxon>Cytophagales</taxon>
        <taxon>Hymenobacteraceae</taxon>
        <taxon>Hymenobacter</taxon>
    </lineage>
</organism>
<dbReference type="GO" id="GO:0032259">
    <property type="term" value="P:methylation"/>
    <property type="evidence" value="ECO:0007669"/>
    <property type="project" value="UniProtKB-KW"/>
</dbReference>
<dbReference type="HAMAP" id="MF_00772">
    <property type="entry name" value="OGT"/>
    <property type="match status" value="1"/>
</dbReference>
<comment type="function">
    <text evidence="8">Involved in the cellular defense against the biological effects of O6-methylguanine (O6-MeG) and O4-methylthymine (O4-MeT) in DNA. Repairs the methylated nucleobase in DNA by stoichiometrically transferring the methyl group to a cysteine residue in the enzyme. This is a suicide reaction: the enzyme is irreversibly inactivated.</text>
</comment>
<comment type="similarity">
    <text evidence="2 8">Belongs to the MGMT family.</text>
</comment>
<dbReference type="EC" id="2.1.1.63" evidence="8"/>
<evidence type="ECO:0000256" key="1">
    <source>
        <dbReference type="ARBA" id="ARBA00001286"/>
    </source>
</evidence>
<dbReference type="PANTHER" id="PTHR10815">
    <property type="entry name" value="METHYLATED-DNA--PROTEIN-CYSTEINE METHYLTRANSFERASE"/>
    <property type="match status" value="1"/>
</dbReference>
<dbReference type="InterPro" id="IPR036217">
    <property type="entry name" value="MethylDNA_cys_MeTrfase_DNAb"/>
</dbReference>
<evidence type="ECO:0000256" key="4">
    <source>
        <dbReference type="ARBA" id="ARBA00022679"/>
    </source>
</evidence>
<keyword evidence="3 8" id="KW-0489">Methyltransferase</keyword>
<dbReference type="InterPro" id="IPR008332">
    <property type="entry name" value="MethylG_MeTrfase_N"/>
</dbReference>
<evidence type="ECO:0000256" key="3">
    <source>
        <dbReference type="ARBA" id="ARBA00022603"/>
    </source>
</evidence>
<comment type="catalytic activity">
    <reaction evidence="1 8">
        <text>a 4-O-methyl-thymidine in DNA + L-cysteinyl-[protein] = a thymidine in DNA + S-methyl-L-cysteinyl-[protein]</text>
        <dbReference type="Rhea" id="RHEA:53428"/>
        <dbReference type="Rhea" id="RHEA-COMP:10131"/>
        <dbReference type="Rhea" id="RHEA-COMP:10132"/>
        <dbReference type="Rhea" id="RHEA-COMP:13555"/>
        <dbReference type="Rhea" id="RHEA-COMP:13556"/>
        <dbReference type="ChEBI" id="CHEBI:29950"/>
        <dbReference type="ChEBI" id="CHEBI:82612"/>
        <dbReference type="ChEBI" id="CHEBI:137386"/>
        <dbReference type="ChEBI" id="CHEBI:137387"/>
        <dbReference type="EC" id="2.1.1.63"/>
    </reaction>
</comment>
<comment type="caution">
    <text evidence="11">The sequence shown here is derived from an EMBL/GenBank/DDBJ whole genome shotgun (WGS) entry which is preliminary data.</text>
</comment>
<dbReference type="InterPro" id="IPR023546">
    <property type="entry name" value="MGMT"/>
</dbReference>
<evidence type="ECO:0000256" key="7">
    <source>
        <dbReference type="ARBA" id="ARBA00049348"/>
    </source>
</evidence>
<evidence type="ECO:0000256" key="5">
    <source>
        <dbReference type="ARBA" id="ARBA00022763"/>
    </source>
</evidence>
<comment type="miscellaneous">
    <text evidence="8">This enzyme catalyzes only one turnover and therefore is not strictly catalytic. According to one definition, an enzyme is a biocatalyst that acts repeatedly and over many reaction cycles.</text>
</comment>
<comment type="catalytic activity">
    <reaction evidence="7 8">
        <text>a 6-O-methyl-2'-deoxyguanosine in DNA + L-cysteinyl-[protein] = S-methyl-L-cysteinyl-[protein] + a 2'-deoxyguanosine in DNA</text>
        <dbReference type="Rhea" id="RHEA:24000"/>
        <dbReference type="Rhea" id="RHEA-COMP:10131"/>
        <dbReference type="Rhea" id="RHEA-COMP:10132"/>
        <dbReference type="Rhea" id="RHEA-COMP:11367"/>
        <dbReference type="Rhea" id="RHEA-COMP:11368"/>
        <dbReference type="ChEBI" id="CHEBI:29950"/>
        <dbReference type="ChEBI" id="CHEBI:82612"/>
        <dbReference type="ChEBI" id="CHEBI:85445"/>
        <dbReference type="ChEBI" id="CHEBI:85448"/>
        <dbReference type="EC" id="2.1.1.63"/>
    </reaction>
</comment>
<evidence type="ECO:0000259" key="10">
    <source>
        <dbReference type="Pfam" id="PF02870"/>
    </source>
</evidence>
<evidence type="ECO:0000256" key="2">
    <source>
        <dbReference type="ARBA" id="ARBA00008711"/>
    </source>
</evidence>
<evidence type="ECO:0000313" key="12">
    <source>
        <dbReference type="Proteomes" id="UP000194873"/>
    </source>
</evidence>
<feature type="active site" description="Nucleophile; methyl group acceptor" evidence="8">
    <location>
        <position position="133"/>
    </location>
</feature>
<proteinExistence type="inferred from homology"/>
<dbReference type="EMBL" id="MTSE01000001">
    <property type="protein sequence ID" value="OUJ75996.1"/>
    <property type="molecule type" value="Genomic_DNA"/>
</dbReference>
<comment type="subcellular location">
    <subcellularLocation>
        <location evidence="8">Cytoplasm</location>
    </subcellularLocation>
</comment>
<keyword evidence="12" id="KW-1185">Reference proteome</keyword>
<keyword evidence="6 8" id="KW-0234">DNA repair</keyword>
<keyword evidence="4 8" id="KW-0808">Transferase</keyword>
<dbReference type="GO" id="GO:0005737">
    <property type="term" value="C:cytoplasm"/>
    <property type="evidence" value="ECO:0007669"/>
    <property type="project" value="UniProtKB-SubCell"/>
</dbReference>
<name>A0A243WJE5_9BACT</name>
<dbReference type="NCBIfam" id="TIGR00589">
    <property type="entry name" value="ogt"/>
    <property type="match status" value="1"/>
</dbReference>
<feature type="domain" description="Methylguanine DNA methyltransferase ribonuclease-like" evidence="10">
    <location>
        <begin position="12"/>
        <end position="76"/>
    </location>
</feature>
<evidence type="ECO:0000256" key="8">
    <source>
        <dbReference type="HAMAP-Rule" id="MF_00772"/>
    </source>
</evidence>
<dbReference type="SUPFAM" id="SSF53155">
    <property type="entry name" value="Methylated DNA-protein cysteine methyltransferase domain"/>
    <property type="match status" value="1"/>
</dbReference>
<dbReference type="CDD" id="cd06445">
    <property type="entry name" value="ATase"/>
    <property type="match status" value="1"/>
</dbReference>
<dbReference type="AlphaFoldDB" id="A0A243WJE5"/>
<evidence type="ECO:0000313" key="11">
    <source>
        <dbReference type="EMBL" id="OUJ75996.1"/>
    </source>
</evidence>
<protein>
    <recommendedName>
        <fullName evidence="8">Methylated-DNA--protein-cysteine methyltransferase</fullName>
        <ecNumber evidence="8">2.1.1.63</ecNumber>
    </recommendedName>
    <alternativeName>
        <fullName evidence="8">6-O-methylguanine-DNA methyltransferase</fullName>
        <shortName evidence="8">MGMT</shortName>
    </alternativeName>
    <alternativeName>
        <fullName evidence="8">O-6-methylguanine-DNA-alkyltransferase</fullName>
    </alternativeName>
</protein>
<dbReference type="GO" id="GO:0006307">
    <property type="term" value="P:DNA alkylation repair"/>
    <property type="evidence" value="ECO:0007669"/>
    <property type="project" value="UniProtKB-UniRule"/>
</dbReference>